<name>A0AAC9LD23_9PSEU</name>
<dbReference type="RefSeq" id="WP_075741402.1">
    <property type="nucleotide sequence ID" value="NZ_CP016076.1"/>
</dbReference>
<dbReference type="InterPro" id="IPR007278">
    <property type="entry name" value="DUF397"/>
</dbReference>
<dbReference type="Proteomes" id="UP000185511">
    <property type="component" value="Chromosome"/>
</dbReference>
<organism evidence="2 3">
    <name type="scientific">Actinoalloteichus fjordicus</name>
    <dbReference type="NCBI Taxonomy" id="1612552"/>
    <lineage>
        <taxon>Bacteria</taxon>
        <taxon>Bacillati</taxon>
        <taxon>Actinomycetota</taxon>
        <taxon>Actinomycetes</taxon>
        <taxon>Pseudonocardiales</taxon>
        <taxon>Pseudonocardiaceae</taxon>
        <taxon>Actinoalloteichus</taxon>
    </lineage>
</organism>
<evidence type="ECO:0000259" key="1">
    <source>
        <dbReference type="Pfam" id="PF04149"/>
    </source>
</evidence>
<reference evidence="3" key="1">
    <citation type="submission" date="2016-06" db="EMBL/GenBank/DDBJ databases">
        <title>Complete genome sequence of Actinoalloteichus fjordicus DSM 46855 (=ADI127-17), type strain of the new species Actinoalloteichus fjordicus.</title>
        <authorList>
            <person name="Ruckert C."/>
            <person name="Nouioui I."/>
            <person name="Willmese J."/>
            <person name="van Wezel G."/>
            <person name="Klenk H.-P."/>
            <person name="Kalinowski J."/>
            <person name="Zotchev S.B."/>
        </authorList>
    </citation>
    <scope>NUCLEOTIDE SEQUENCE [LARGE SCALE GENOMIC DNA]</scope>
    <source>
        <strain evidence="3">ADI127-7</strain>
    </source>
</reference>
<dbReference type="KEGG" id="acad:UA74_18475"/>
<gene>
    <name evidence="2" type="ORF">UA74_18475</name>
</gene>
<feature type="domain" description="DUF397" evidence="1">
    <location>
        <begin position="6"/>
        <end position="57"/>
    </location>
</feature>
<keyword evidence="3" id="KW-1185">Reference proteome</keyword>
<accession>A0AAC9LD23</accession>
<sequence>MTAVDHWRKSSRSAAQTDCVEVADAPGIVGIRDTKNRTGGTLVVDRTAFNTFLAQLKADRLR</sequence>
<dbReference type="Pfam" id="PF04149">
    <property type="entry name" value="DUF397"/>
    <property type="match status" value="1"/>
</dbReference>
<proteinExistence type="predicted"/>
<protein>
    <submittedName>
        <fullName evidence="2">DUF397 family protein</fullName>
    </submittedName>
</protein>
<dbReference type="EMBL" id="CP016076">
    <property type="protein sequence ID" value="APU15723.1"/>
    <property type="molecule type" value="Genomic_DNA"/>
</dbReference>
<evidence type="ECO:0000313" key="2">
    <source>
        <dbReference type="EMBL" id="APU15723.1"/>
    </source>
</evidence>
<evidence type="ECO:0000313" key="3">
    <source>
        <dbReference type="Proteomes" id="UP000185511"/>
    </source>
</evidence>
<dbReference type="AlphaFoldDB" id="A0AAC9LD23"/>